<feature type="compositionally biased region" description="Low complexity" evidence="1">
    <location>
        <begin position="244"/>
        <end position="260"/>
    </location>
</feature>
<dbReference type="EMBL" id="KI669067">
    <property type="protein sequence ID" value="ETN69659.1"/>
    <property type="molecule type" value="Genomic_DNA"/>
</dbReference>
<evidence type="ECO:0000259" key="2">
    <source>
        <dbReference type="PROSITE" id="PS51406"/>
    </source>
</evidence>
<reference evidence="4" key="1">
    <citation type="journal article" date="2014" name="Nat. Genet.">
        <title>Genome of the human hookworm Necator americanus.</title>
        <authorList>
            <person name="Tang Y.T."/>
            <person name="Gao X."/>
            <person name="Rosa B.A."/>
            <person name="Abubucker S."/>
            <person name="Hallsworth-Pepin K."/>
            <person name="Martin J."/>
            <person name="Tyagi R."/>
            <person name="Heizer E."/>
            <person name="Zhang X."/>
            <person name="Bhonagiri-Palsikar V."/>
            <person name="Minx P."/>
            <person name="Warren W.C."/>
            <person name="Wang Q."/>
            <person name="Zhan B."/>
            <person name="Hotez P.J."/>
            <person name="Sternberg P.W."/>
            <person name="Dougall A."/>
            <person name="Gaze S.T."/>
            <person name="Mulvenna J."/>
            <person name="Sotillo J."/>
            <person name="Ranganathan S."/>
            <person name="Rabelo E.M."/>
            <person name="Wilson R.K."/>
            <person name="Felgner P.L."/>
            <person name="Bethony J."/>
            <person name="Hawdon J.M."/>
            <person name="Gasser R.B."/>
            <person name="Loukas A."/>
            <person name="Mitreva M."/>
        </authorList>
    </citation>
    <scope>NUCLEOTIDE SEQUENCE [LARGE SCALE GENOMIC DNA]</scope>
</reference>
<dbReference type="OrthoDB" id="7952570at2759"/>
<dbReference type="OMA" id="RVRMAIF"/>
<dbReference type="Proteomes" id="UP000053676">
    <property type="component" value="Unassembled WGS sequence"/>
</dbReference>
<evidence type="ECO:0000313" key="4">
    <source>
        <dbReference type="Proteomes" id="UP000053676"/>
    </source>
</evidence>
<keyword evidence="4" id="KW-1185">Reference proteome</keyword>
<feature type="domain" description="Fibrinogen C-terminal" evidence="2">
    <location>
        <begin position="260"/>
        <end position="361"/>
    </location>
</feature>
<dbReference type="PANTHER" id="PTHR19143">
    <property type="entry name" value="FIBRINOGEN/TENASCIN/ANGIOPOEITIN"/>
    <property type="match status" value="1"/>
</dbReference>
<proteinExistence type="predicted"/>
<sequence>MEKVLLSTAKPIVEYSSTCPRDSTCKLMQPLLLLLSWFLVGAEIIKSHADGEEIHGFSVISRAQVVATTTAAQMATSTPTEQKVELSETADNSTYPTLDIMLLHFENLPGVLADGTSCSPFSFINVQCTMEMKITVEIGDDKPIMMGLGRVTSSSNKVDFTEADYSEWTNPYTISLGNKTYQGFNLSVEITSHNVSIDSWIHQFADESQLQGVSTYTSTRGGSMGTTLTVAWTTNNVFPPATPAPTEQTASTPTQTRTTPGGILYPKSCDDIKSDKTDGPKQIYINNTSIFVYCQFGADKAYTVIQSRGSGDNESFNKTFEEYKGPFGKLDGPNKNNNFWLGLDNMVALTADGGYDLLIELCCSGKSIQQQFYHNFTISAGDYILSAEAEVPKIGLDFISSNTGEKDINATFATYDNLKNDMLGWWFGSCGNNLNGEFVPSNSSSCPADISQAGTTGIEMRTSQGMIGSEGRAFDGITYDRVRMAIYKSGSIPVVSSSFCVRAELLFQHLTVST</sequence>
<name>W2SJ28_NECAM</name>
<dbReference type="PROSITE" id="PS51406">
    <property type="entry name" value="FIBRINOGEN_C_2"/>
    <property type="match status" value="1"/>
</dbReference>
<evidence type="ECO:0000313" key="3">
    <source>
        <dbReference type="EMBL" id="ETN69659.1"/>
    </source>
</evidence>
<dbReference type="GO" id="GO:0005615">
    <property type="term" value="C:extracellular space"/>
    <property type="evidence" value="ECO:0007669"/>
    <property type="project" value="TreeGrafter"/>
</dbReference>
<dbReference type="Gene3D" id="3.90.215.10">
    <property type="entry name" value="Gamma Fibrinogen, chain A, domain 1"/>
    <property type="match status" value="1"/>
</dbReference>
<dbReference type="InterPro" id="IPR050373">
    <property type="entry name" value="Fibrinogen_C-term_domain"/>
</dbReference>
<dbReference type="SMART" id="SM00186">
    <property type="entry name" value="FBG"/>
    <property type="match status" value="1"/>
</dbReference>
<organism evidence="3 4">
    <name type="scientific">Necator americanus</name>
    <name type="common">Human hookworm</name>
    <dbReference type="NCBI Taxonomy" id="51031"/>
    <lineage>
        <taxon>Eukaryota</taxon>
        <taxon>Metazoa</taxon>
        <taxon>Ecdysozoa</taxon>
        <taxon>Nematoda</taxon>
        <taxon>Chromadorea</taxon>
        <taxon>Rhabditida</taxon>
        <taxon>Rhabditina</taxon>
        <taxon>Rhabditomorpha</taxon>
        <taxon>Strongyloidea</taxon>
        <taxon>Ancylostomatidae</taxon>
        <taxon>Bunostominae</taxon>
        <taxon>Necator</taxon>
    </lineage>
</organism>
<accession>W2SJ28</accession>
<evidence type="ECO:0000256" key="1">
    <source>
        <dbReference type="SAM" id="MobiDB-lite"/>
    </source>
</evidence>
<dbReference type="InterPro" id="IPR036056">
    <property type="entry name" value="Fibrinogen-like_C"/>
</dbReference>
<dbReference type="AlphaFoldDB" id="W2SJ28"/>
<feature type="region of interest" description="Disordered" evidence="1">
    <location>
        <begin position="238"/>
        <end position="262"/>
    </location>
</feature>
<dbReference type="InterPro" id="IPR002181">
    <property type="entry name" value="Fibrinogen_a/b/g_C_dom"/>
</dbReference>
<dbReference type="STRING" id="51031.W2SJ28"/>
<dbReference type="InterPro" id="IPR014716">
    <property type="entry name" value="Fibrinogen_a/b/g_C_1"/>
</dbReference>
<dbReference type="KEGG" id="nai:NECAME_15181"/>
<dbReference type="Pfam" id="PF00147">
    <property type="entry name" value="Fibrinogen_C"/>
    <property type="match status" value="1"/>
</dbReference>
<dbReference type="SUPFAM" id="SSF56496">
    <property type="entry name" value="Fibrinogen C-terminal domain-like"/>
    <property type="match status" value="1"/>
</dbReference>
<protein>
    <submittedName>
        <fullName evidence="3">Fibrinogen beta and gamma chain, globular domain protein</fullName>
    </submittedName>
</protein>
<gene>
    <name evidence="3" type="ORF">NECAME_15181</name>
</gene>
<dbReference type="PANTHER" id="PTHR19143:SF444">
    <property type="entry name" value="PROTEIN SCABROUS"/>
    <property type="match status" value="1"/>
</dbReference>